<keyword evidence="2" id="KW-0732">Signal</keyword>
<feature type="transmembrane region" description="Helical" evidence="1">
    <location>
        <begin position="44"/>
        <end position="64"/>
    </location>
</feature>
<evidence type="ECO:0000256" key="2">
    <source>
        <dbReference type="SAM" id="SignalP"/>
    </source>
</evidence>
<dbReference type="Proteomes" id="UP000645610">
    <property type="component" value="Unassembled WGS sequence"/>
</dbReference>
<keyword evidence="1" id="KW-0472">Membrane</keyword>
<feature type="chain" id="PRO_5037391983" evidence="2">
    <location>
        <begin position="25"/>
        <end position="78"/>
    </location>
</feature>
<dbReference type="EMBL" id="JADQDP010000004">
    <property type="protein sequence ID" value="MBF9143825.1"/>
    <property type="molecule type" value="Genomic_DNA"/>
</dbReference>
<name>A0A931BH36_9BACT</name>
<dbReference type="RefSeq" id="WP_196288156.1">
    <property type="nucleotide sequence ID" value="NZ_JADQDP010000004.1"/>
</dbReference>
<organism evidence="3 4">
    <name type="scientific">Hymenobacter properus</name>
    <dbReference type="NCBI Taxonomy" id="2791026"/>
    <lineage>
        <taxon>Bacteria</taxon>
        <taxon>Pseudomonadati</taxon>
        <taxon>Bacteroidota</taxon>
        <taxon>Cytophagia</taxon>
        <taxon>Cytophagales</taxon>
        <taxon>Hymenobacteraceae</taxon>
        <taxon>Hymenobacter</taxon>
    </lineage>
</organism>
<feature type="signal peptide" evidence="2">
    <location>
        <begin position="1"/>
        <end position="24"/>
    </location>
</feature>
<comment type="caution">
    <text evidence="3">The sequence shown here is derived from an EMBL/GenBank/DDBJ whole genome shotgun (WGS) entry which is preliminary data.</text>
</comment>
<dbReference type="NCBIfam" id="TIGR04391">
    <property type="entry name" value="CcmD_alt_fam"/>
    <property type="match status" value="1"/>
</dbReference>
<dbReference type="AlphaFoldDB" id="A0A931BH36"/>
<accession>A0A931BH36</accession>
<keyword evidence="4" id="KW-1185">Reference proteome</keyword>
<keyword evidence="1" id="KW-0812">Transmembrane</keyword>
<gene>
    <name evidence="3" type="ORF">I2I01_19420</name>
</gene>
<dbReference type="Pfam" id="PF20077">
    <property type="entry name" value="CcmD_alt"/>
    <property type="match status" value="1"/>
</dbReference>
<dbReference type="InterPro" id="IPR030888">
    <property type="entry name" value="Put_ccm"/>
</dbReference>
<evidence type="ECO:0000256" key="1">
    <source>
        <dbReference type="SAM" id="Phobius"/>
    </source>
</evidence>
<protein>
    <submittedName>
        <fullName evidence="3">CcmD family protein</fullName>
    </submittedName>
</protein>
<evidence type="ECO:0000313" key="4">
    <source>
        <dbReference type="Proteomes" id="UP000645610"/>
    </source>
</evidence>
<reference evidence="3 4" key="1">
    <citation type="submission" date="2020-11" db="EMBL/GenBank/DDBJ databases">
        <authorList>
            <person name="Kim M.K."/>
        </authorList>
    </citation>
    <scope>NUCLEOTIDE SEQUENCE [LARGE SCALE GENOMIC DNA]</scope>
    <source>
        <strain evidence="3 4">BT439</strain>
    </source>
</reference>
<keyword evidence="1" id="KW-1133">Transmembrane helix</keyword>
<evidence type="ECO:0000313" key="3">
    <source>
        <dbReference type="EMBL" id="MBF9143825.1"/>
    </source>
</evidence>
<proteinExistence type="predicted"/>
<sequence length="78" mass="8478">MKNSVLRLCALLVLLFQFAQRAAAQAPAADGVDMADTLRQNGKIYVVVAVVVIIVTGLLVYLFSLDRKVSKLEKEANS</sequence>